<organism evidence="1 2">
    <name type="scientific">Ceriporiopsis subvermispora (strain B)</name>
    <name type="common">White-rot fungus</name>
    <name type="synonym">Gelatoporia subvermispora</name>
    <dbReference type="NCBI Taxonomy" id="914234"/>
    <lineage>
        <taxon>Eukaryota</taxon>
        <taxon>Fungi</taxon>
        <taxon>Dikarya</taxon>
        <taxon>Basidiomycota</taxon>
        <taxon>Agaricomycotina</taxon>
        <taxon>Agaricomycetes</taxon>
        <taxon>Polyporales</taxon>
        <taxon>Gelatoporiaceae</taxon>
        <taxon>Gelatoporia</taxon>
    </lineage>
</organism>
<accession>M2REB8</accession>
<dbReference type="Proteomes" id="UP000016930">
    <property type="component" value="Unassembled WGS sequence"/>
</dbReference>
<sequence>MVGACDVTVQLLNPNEAMLEMFRTEPLPFPVLRRRGIVQVAVCHLQGRVWETVEILVAHGDGTAGQHCSRGILPRVGTALHSIARVSQKIIQYLLGCPGLDPSFVSIDSFRIASMLTLGGSMRLIGDNAERDDGPPSLTEAFRACGIAERPEDLKNRMRGTGLDQAVREDALRRVHARMRHSSLP</sequence>
<dbReference type="OrthoDB" id="10665741at2759"/>
<dbReference type="AlphaFoldDB" id="M2REB8"/>
<keyword evidence="2" id="KW-1185">Reference proteome</keyword>
<protein>
    <submittedName>
        <fullName evidence="1">Uncharacterized protein</fullName>
    </submittedName>
</protein>
<gene>
    <name evidence="1" type="ORF">CERSUDRAFT_83819</name>
</gene>
<evidence type="ECO:0000313" key="2">
    <source>
        <dbReference type="Proteomes" id="UP000016930"/>
    </source>
</evidence>
<name>M2REB8_CERS8</name>
<dbReference type="HOGENOM" id="CLU_1461137_0_0_1"/>
<proteinExistence type="predicted"/>
<evidence type="ECO:0000313" key="1">
    <source>
        <dbReference type="EMBL" id="EMD36807.1"/>
    </source>
</evidence>
<reference evidence="1 2" key="1">
    <citation type="journal article" date="2012" name="Proc. Natl. Acad. Sci. U.S.A.">
        <title>Comparative genomics of Ceriporiopsis subvermispora and Phanerochaete chrysosporium provide insight into selective ligninolysis.</title>
        <authorList>
            <person name="Fernandez-Fueyo E."/>
            <person name="Ruiz-Duenas F.J."/>
            <person name="Ferreira P."/>
            <person name="Floudas D."/>
            <person name="Hibbett D.S."/>
            <person name="Canessa P."/>
            <person name="Larrondo L.F."/>
            <person name="James T.Y."/>
            <person name="Seelenfreund D."/>
            <person name="Lobos S."/>
            <person name="Polanco R."/>
            <person name="Tello M."/>
            <person name="Honda Y."/>
            <person name="Watanabe T."/>
            <person name="Watanabe T."/>
            <person name="Ryu J.S."/>
            <person name="Kubicek C.P."/>
            <person name="Schmoll M."/>
            <person name="Gaskell J."/>
            <person name="Hammel K.E."/>
            <person name="St John F.J."/>
            <person name="Vanden Wymelenberg A."/>
            <person name="Sabat G."/>
            <person name="Splinter BonDurant S."/>
            <person name="Syed K."/>
            <person name="Yadav J.S."/>
            <person name="Doddapaneni H."/>
            <person name="Subramanian V."/>
            <person name="Lavin J.L."/>
            <person name="Oguiza J.A."/>
            <person name="Perez G."/>
            <person name="Pisabarro A.G."/>
            <person name="Ramirez L."/>
            <person name="Santoyo F."/>
            <person name="Master E."/>
            <person name="Coutinho P.M."/>
            <person name="Henrissat B."/>
            <person name="Lombard V."/>
            <person name="Magnuson J.K."/>
            <person name="Kuees U."/>
            <person name="Hori C."/>
            <person name="Igarashi K."/>
            <person name="Samejima M."/>
            <person name="Held B.W."/>
            <person name="Barry K.W."/>
            <person name="LaButti K.M."/>
            <person name="Lapidus A."/>
            <person name="Lindquist E.A."/>
            <person name="Lucas S.M."/>
            <person name="Riley R."/>
            <person name="Salamov A.A."/>
            <person name="Hoffmeister D."/>
            <person name="Schwenk D."/>
            <person name="Hadar Y."/>
            <person name="Yarden O."/>
            <person name="de Vries R.P."/>
            <person name="Wiebenga A."/>
            <person name="Stenlid J."/>
            <person name="Eastwood D."/>
            <person name="Grigoriev I.V."/>
            <person name="Berka R.M."/>
            <person name="Blanchette R.A."/>
            <person name="Kersten P."/>
            <person name="Martinez A.T."/>
            <person name="Vicuna R."/>
            <person name="Cullen D."/>
        </authorList>
    </citation>
    <scope>NUCLEOTIDE SEQUENCE [LARGE SCALE GENOMIC DNA]</scope>
    <source>
        <strain evidence="1 2">B</strain>
    </source>
</reference>
<dbReference type="EMBL" id="KB445797">
    <property type="protein sequence ID" value="EMD36807.1"/>
    <property type="molecule type" value="Genomic_DNA"/>
</dbReference>